<accession>A0A0I6QC24</accession>
<dbReference type="Proteomes" id="UP000467349">
    <property type="component" value="Unassembled WGS sequence"/>
</dbReference>
<dbReference type="Proteomes" id="UP000437160">
    <property type="component" value="Unassembled WGS sequence"/>
</dbReference>
<dbReference type="AlphaFoldDB" id="A0A0I6QC24"/>
<dbReference type="Pfam" id="PF07374">
    <property type="entry name" value="DUF1492"/>
    <property type="match status" value="1"/>
</dbReference>
<name>A0A0I6QC24_STREE</name>
<dbReference type="RefSeq" id="WP_000963208.1">
    <property type="nucleotide sequence ID" value="NZ_CAJRNF010000020.1"/>
</dbReference>
<reference evidence="3 4" key="1">
    <citation type="submission" date="2019-11" db="EMBL/GenBank/DDBJ databases">
        <title>Growth characteristics of pneumococcus vary with the chemical composition of the capsule and with environmental conditions.</title>
        <authorList>
            <person name="Tothpal A."/>
            <person name="Desobry K."/>
            <person name="Joshi S."/>
            <person name="Wyllie A.L."/>
            <person name="Weinberger D.M."/>
        </authorList>
    </citation>
    <scope>NUCLEOTIDE SEQUENCE [LARGE SCALE GENOMIC DNA]</scope>
    <source>
        <strain evidence="1">Pnumococcus09N</strain>
        <strain evidence="4">pnumococcus09N</strain>
        <strain evidence="2">Pnumococcus19F</strain>
        <strain evidence="3">pnumococcus19F</strain>
    </source>
</reference>
<evidence type="ECO:0000313" key="3">
    <source>
        <dbReference type="Proteomes" id="UP000437160"/>
    </source>
</evidence>
<dbReference type="SUPFAM" id="SSF88659">
    <property type="entry name" value="Sigma3 and sigma4 domains of RNA polymerase sigma factors"/>
    <property type="match status" value="1"/>
</dbReference>
<protein>
    <submittedName>
        <fullName evidence="2">DUF1492 domain-containing protein</fullName>
    </submittedName>
</protein>
<evidence type="ECO:0000313" key="1">
    <source>
        <dbReference type="EMBL" id="MTV43593.1"/>
    </source>
</evidence>
<evidence type="ECO:0000313" key="4">
    <source>
        <dbReference type="Proteomes" id="UP000467349"/>
    </source>
</evidence>
<proteinExistence type="predicted"/>
<comment type="caution">
    <text evidence="2">The sequence shown here is derived from an EMBL/GenBank/DDBJ whole genome shotgun (WGS) entry which is preliminary data.</text>
</comment>
<dbReference type="Gene3D" id="1.10.10.10">
    <property type="entry name" value="Winged helix-like DNA-binding domain superfamily/Winged helix DNA-binding domain"/>
    <property type="match status" value="1"/>
</dbReference>
<evidence type="ECO:0000313" key="2">
    <source>
        <dbReference type="EMBL" id="MTV98617.1"/>
    </source>
</evidence>
<dbReference type="InterPro" id="IPR010861">
    <property type="entry name" value="DUF1492"/>
</dbReference>
<sequence length="141" mass="16398">MAIDIKKRLKALPYIDIKAKSKHQEIISLKSGILRGQQFDSMPKSKSNKNQTEELNVLIIDKSEQLYKEIKQMYHERDELVQAIESLDDPVENIVMRLLYIDGLSWKEVQIKLNCSPATIQRAKHKALLKLSKMYDKNDSK</sequence>
<gene>
    <name evidence="2" type="ORF">GM536_05870</name>
    <name evidence="1" type="ORF">GM545_08205</name>
</gene>
<dbReference type="InterPro" id="IPR013324">
    <property type="entry name" value="RNA_pol_sigma_r3/r4-like"/>
</dbReference>
<dbReference type="InterPro" id="IPR036388">
    <property type="entry name" value="WH-like_DNA-bd_sf"/>
</dbReference>
<organism evidence="2 3">
    <name type="scientific">Streptococcus pneumoniae</name>
    <dbReference type="NCBI Taxonomy" id="1313"/>
    <lineage>
        <taxon>Bacteria</taxon>
        <taxon>Bacillati</taxon>
        <taxon>Bacillota</taxon>
        <taxon>Bacilli</taxon>
        <taxon>Lactobacillales</taxon>
        <taxon>Streptococcaceae</taxon>
        <taxon>Streptococcus</taxon>
    </lineage>
</organism>
<dbReference type="EMBL" id="WNIA01000024">
    <property type="protein sequence ID" value="MTV98617.1"/>
    <property type="molecule type" value="Genomic_DNA"/>
</dbReference>
<dbReference type="EMBL" id="WNHU01000043">
    <property type="protein sequence ID" value="MTV43593.1"/>
    <property type="molecule type" value="Genomic_DNA"/>
</dbReference>